<dbReference type="AlphaFoldDB" id="A0AAN5CZP1"/>
<keyword evidence="3" id="KW-1185">Reference proteome</keyword>
<evidence type="ECO:0000313" key="2">
    <source>
        <dbReference type="EMBL" id="GMR53185.1"/>
    </source>
</evidence>
<dbReference type="EMBL" id="BTRK01000005">
    <property type="protein sequence ID" value="GMR53185.1"/>
    <property type="molecule type" value="Genomic_DNA"/>
</dbReference>
<feature type="region of interest" description="Disordered" evidence="1">
    <location>
        <begin position="37"/>
        <end position="109"/>
    </location>
</feature>
<organism evidence="2 3">
    <name type="scientific">Pristionchus mayeri</name>
    <dbReference type="NCBI Taxonomy" id="1317129"/>
    <lineage>
        <taxon>Eukaryota</taxon>
        <taxon>Metazoa</taxon>
        <taxon>Ecdysozoa</taxon>
        <taxon>Nematoda</taxon>
        <taxon>Chromadorea</taxon>
        <taxon>Rhabditida</taxon>
        <taxon>Rhabditina</taxon>
        <taxon>Diplogasteromorpha</taxon>
        <taxon>Diplogasteroidea</taxon>
        <taxon>Neodiplogasteridae</taxon>
        <taxon>Pristionchus</taxon>
    </lineage>
</organism>
<feature type="compositionally biased region" description="Basic and acidic residues" evidence="1">
    <location>
        <begin position="96"/>
        <end position="109"/>
    </location>
</feature>
<evidence type="ECO:0000313" key="3">
    <source>
        <dbReference type="Proteomes" id="UP001328107"/>
    </source>
</evidence>
<feature type="compositionally biased region" description="Basic residues" evidence="1">
    <location>
        <begin position="85"/>
        <end position="95"/>
    </location>
</feature>
<proteinExistence type="predicted"/>
<evidence type="ECO:0000256" key="1">
    <source>
        <dbReference type="SAM" id="MobiDB-lite"/>
    </source>
</evidence>
<feature type="compositionally biased region" description="Basic and acidic residues" evidence="1">
    <location>
        <begin position="43"/>
        <end position="59"/>
    </location>
</feature>
<feature type="non-terminal residue" evidence="2">
    <location>
        <position position="109"/>
    </location>
</feature>
<comment type="caution">
    <text evidence="2">The sequence shown here is derived from an EMBL/GenBank/DDBJ whole genome shotgun (WGS) entry which is preliminary data.</text>
</comment>
<protein>
    <submittedName>
        <fullName evidence="2">Uncharacterized protein</fullName>
    </submittedName>
</protein>
<accession>A0AAN5CZP1</accession>
<sequence length="109" mass="12286">MTNLPIDCWSSTVSFRSGQPVGVQAGEHLQEHLPRVRTGQGIRGDHSRWKKVHEPDHLQRRQAGAQAEEDQGWRQGLDDHSLSGGRRHSGGHHGVRRCEVQKDVQETEV</sequence>
<reference evidence="3" key="1">
    <citation type="submission" date="2022-10" db="EMBL/GenBank/DDBJ databases">
        <title>Genome assembly of Pristionchus species.</title>
        <authorList>
            <person name="Yoshida K."/>
            <person name="Sommer R.J."/>
        </authorList>
    </citation>
    <scope>NUCLEOTIDE SEQUENCE [LARGE SCALE GENOMIC DNA]</scope>
    <source>
        <strain evidence="3">RS5460</strain>
    </source>
</reference>
<dbReference type="Proteomes" id="UP001328107">
    <property type="component" value="Unassembled WGS sequence"/>
</dbReference>
<name>A0AAN5CZP1_9BILA</name>
<gene>
    <name evidence="2" type="ORF">PMAYCL1PPCAC_23380</name>
</gene>